<comment type="caution">
    <text evidence="3">The sequence shown here is derived from an EMBL/GenBank/DDBJ whole genome shotgun (WGS) entry which is preliminary data.</text>
</comment>
<proteinExistence type="predicted"/>
<dbReference type="EMBL" id="CAJOAZ010004447">
    <property type="protein sequence ID" value="CAF4059675.1"/>
    <property type="molecule type" value="Genomic_DNA"/>
</dbReference>
<reference evidence="3" key="1">
    <citation type="submission" date="2021-02" db="EMBL/GenBank/DDBJ databases">
        <authorList>
            <person name="Nowell W R."/>
        </authorList>
    </citation>
    <scope>NUCLEOTIDE SEQUENCE</scope>
</reference>
<protein>
    <submittedName>
        <fullName evidence="3">Uncharacterized protein</fullName>
    </submittedName>
</protein>
<dbReference type="AlphaFoldDB" id="A0A819U4V5"/>
<feature type="region of interest" description="Disordered" evidence="1">
    <location>
        <begin position="1"/>
        <end position="45"/>
    </location>
</feature>
<evidence type="ECO:0000313" key="4">
    <source>
        <dbReference type="Proteomes" id="UP000663844"/>
    </source>
</evidence>
<name>A0A819U4V5_9BILA</name>
<feature type="compositionally biased region" description="Basic and acidic residues" evidence="1">
    <location>
        <begin position="32"/>
        <end position="45"/>
    </location>
</feature>
<dbReference type="EMBL" id="CAJOAZ010005146">
    <property type="protein sequence ID" value="CAF4089311.1"/>
    <property type="molecule type" value="Genomic_DNA"/>
</dbReference>
<evidence type="ECO:0000313" key="2">
    <source>
        <dbReference type="EMBL" id="CAF4059675.1"/>
    </source>
</evidence>
<organism evidence="3 4">
    <name type="scientific">Adineta steineri</name>
    <dbReference type="NCBI Taxonomy" id="433720"/>
    <lineage>
        <taxon>Eukaryota</taxon>
        <taxon>Metazoa</taxon>
        <taxon>Spiralia</taxon>
        <taxon>Gnathifera</taxon>
        <taxon>Rotifera</taxon>
        <taxon>Eurotatoria</taxon>
        <taxon>Bdelloidea</taxon>
        <taxon>Adinetida</taxon>
        <taxon>Adinetidae</taxon>
        <taxon>Adineta</taxon>
    </lineage>
</organism>
<dbReference type="Proteomes" id="UP000663844">
    <property type="component" value="Unassembled WGS sequence"/>
</dbReference>
<gene>
    <name evidence="2" type="ORF">OXD698_LOCUS33043</name>
    <name evidence="3" type="ORF">OXD698_LOCUS34792</name>
</gene>
<evidence type="ECO:0000256" key="1">
    <source>
        <dbReference type="SAM" id="MobiDB-lite"/>
    </source>
</evidence>
<feature type="compositionally biased region" description="Low complexity" evidence="1">
    <location>
        <begin position="17"/>
        <end position="29"/>
    </location>
</feature>
<evidence type="ECO:0000313" key="3">
    <source>
        <dbReference type="EMBL" id="CAF4089311.1"/>
    </source>
</evidence>
<accession>A0A819U4V5</accession>
<sequence length="45" mass="4982">KPPPRMDRLDEDPQEISTANKSKTTATTSVLIHEENSHSDTSDTT</sequence>
<feature type="non-terminal residue" evidence="3">
    <location>
        <position position="1"/>
    </location>
</feature>